<feature type="transmembrane region" description="Helical" evidence="10">
    <location>
        <begin position="284"/>
        <end position="303"/>
    </location>
</feature>
<keyword evidence="4" id="KW-0633">Potassium transport</keyword>
<evidence type="ECO:0000256" key="8">
    <source>
        <dbReference type="ARBA" id="ARBA00023065"/>
    </source>
</evidence>
<evidence type="ECO:0000256" key="1">
    <source>
        <dbReference type="ARBA" id="ARBA00004141"/>
    </source>
</evidence>
<evidence type="ECO:0000256" key="6">
    <source>
        <dbReference type="ARBA" id="ARBA00022958"/>
    </source>
</evidence>
<dbReference type="Gene3D" id="3.30.70.1450">
    <property type="entry name" value="Regulator of K+ conductance, C-terminal domain"/>
    <property type="match status" value="1"/>
</dbReference>
<evidence type="ECO:0000256" key="3">
    <source>
        <dbReference type="ARBA" id="ARBA00022449"/>
    </source>
</evidence>
<keyword evidence="6" id="KW-0630">Potassium</keyword>
<dbReference type="Proteomes" id="UP000463961">
    <property type="component" value="Chromosome"/>
</dbReference>
<evidence type="ECO:0000256" key="9">
    <source>
        <dbReference type="ARBA" id="ARBA00023136"/>
    </source>
</evidence>
<keyword evidence="9 10" id="KW-0472">Membrane</keyword>
<dbReference type="InterPro" id="IPR003148">
    <property type="entry name" value="RCK_N"/>
</dbReference>
<gene>
    <name evidence="13" type="ORF">ICHIAU1_02350</name>
</gene>
<proteinExistence type="predicted"/>
<feature type="domain" description="RCK N-terminal" evidence="11">
    <location>
        <begin position="397"/>
        <end position="514"/>
    </location>
</feature>
<dbReference type="GO" id="GO:0015297">
    <property type="term" value="F:antiporter activity"/>
    <property type="evidence" value="ECO:0007669"/>
    <property type="project" value="UniProtKB-KW"/>
</dbReference>
<dbReference type="PANTHER" id="PTHR46157">
    <property type="entry name" value="K(+) EFFLUX ANTIPORTER 3, CHLOROPLASTIC"/>
    <property type="match status" value="1"/>
</dbReference>
<dbReference type="Pfam" id="PF00999">
    <property type="entry name" value="Na_H_Exchanger"/>
    <property type="match status" value="1"/>
</dbReference>
<evidence type="ECO:0000256" key="10">
    <source>
        <dbReference type="SAM" id="Phobius"/>
    </source>
</evidence>
<dbReference type="InterPro" id="IPR036291">
    <property type="entry name" value="NAD(P)-bd_dom_sf"/>
</dbReference>
<evidence type="ECO:0000259" key="12">
    <source>
        <dbReference type="PROSITE" id="PS51202"/>
    </source>
</evidence>
<sequence length="645" mass="69556">MLLAASVFGVILVRRINMPPMFGYLLVGLLIGPHALSLLKNVKAANTLAEFGVVFLMFSIGLEFSVARLFTMRKIVFGFGMAQVLVTMAVVTGLAMFAGLAWQPGLALGGAVAMSSTAVLSKLLVERRELQAPHGREVMGVLLAQDLIVVPLLIVIPALGQPAADMAMEVGMALLKATVVLGVVLFLGQKWMRRWFHIVARGKSSELFVLNVLLVTLGLAYVTEEAGLSLALGAFVAGMLISETEYRHQVEEDIKPFRDVLMGLFFVTIGMMLNPTVIWKQFWLVLLLIVGVLLVKAIIVYGLSRVFGGSQSTGLRSALWLAAGGEFGFVLLTEIATAKLAPRPIVQVVLAALLISMMLAPIIVHWCDRIVIRFSAGEWLARSMQLTQLAAASIATQKHAVLCGFGRSGQSLARILGQENISYVALDLDPERVREAAKGGESVMFGDAGRRENLIAAGVKRASVVVITFADTPTAEKVLHYCRDLRPDLPVLVRTEDERDLPRLVAAGAAEVVPDAQEASLMLGSHALLLMGVPLNRVMRRARDARNARYRLLRGFFKGLSDQPEETDAESARMYSVLIESGAFAIGQSLADLALCDIEVSAIRRHGIRGLEPGPETRLQEGDVVVLLGTPNAAAAAEAKLLQGV</sequence>
<dbReference type="GO" id="GO:0005886">
    <property type="term" value="C:plasma membrane"/>
    <property type="evidence" value="ECO:0007669"/>
    <property type="project" value="TreeGrafter"/>
</dbReference>
<feature type="domain" description="RCK C-terminal" evidence="12">
    <location>
        <begin position="562"/>
        <end position="645"/>
    </location>
</feature>
<keyword evidence="5 10" id="KW-0812">Transmembrane</keyword>
<keyword evidence="8" id="KW-0406">Ion transport</keyword>
<evidence type="ECO:0000256" key="7">
    <source>
        <dbReference type="ARBA" id="ARBA00022989"/>
    </source>
</evidence>
<accession>A0A7R6QV91</accession>
<name>A0A7R6QV91_9RHOO</name>
<protein>
    <submittedName>
        <fullName evidence="13">Sodium/hydrogen exchanger family protein</fullName>
    </submittedName>
</protein>
<keyword evidence="2" id="KW-0813">Transport</keyword>
<feature type="transmembrane region" description="Helical" evidence="10">
    <location>
        <begin position="51"/>
        <end position="70"/>
    </location>
</feature>
<evidence type="ECO:0000256" key="4">
    <source>
        <dbReference type="ARBA" id="ARBA00022538"/>
    </source>
</evidence>
<dbReference type="Gene3D" id="3.40.50.720">
    <property type="entry name" value="NAD(P)-binding Rossmann-like Domain"/>
    <property type="match status" value="1"/>
</dbReference>
<dbReference type="InterPro" id="IPR006153">
    <property type="entry name" value="Cation/H_exchanger_TM"/>
</dbReference>
<feature type="transmembrane region" description="Helical" evidence="10">
    <location>
        <begin position="166"/>
        <end position="187"/>
    </location>
</feature>
<dbReference type="InterPro" id="IPR038770">
    <property type="entry name" value="Na+/solute_symporter_sf"/>
</dbReference>
<dbReference type="PROSITE" id="PS51202">
    <property type="entry name" value="RCK_C"/>
    <property type="match status" value="1"/>
</dbReference>
<dbReference type="Pfam" id="PF02254">
    <property type="entry name" value="TrkA_N"/>
    <property type="match status" value="1"/>
</dbReference>
<dbReference type="SUPFAM" id="SSF51735">
    <property type="entry name" value="NAD(P)-binding Rossmann-fold domains"/>
    <property type="match status" value="1"/>
</dbReference>
<keyword evidence="14" id="KW-1185">Reference proteome</keyword>
<feature type="transmembrane region" description="Helical" evidence="10">
    <location>
        <begin position="315"/>
        <end position="333"/>
    </location>
</feature>
<feature type="transmembrane region" description="Helical" evidence="10">
    <location>
        <begin position="345"/>
        <end position="366"/>
    </location>
</feature>
<dbReference type="Gene3D" id="1.20.1530.20">
    <property type="match status" value="1"/>
</dbReference>
<feature type="transmembrane region" description="Helical" evidence="10">
    <location>
        <begin position="106"/>
        <end position="125"/>
    </location>
</feature>
<comment type="subcellular location">
    <subcellularLocation>
        <location evidence="1">Membrane</location>
        <topology evidence="1">Multi-pass membrane protein</topology>
    </subcellularLocation>
</comment>
<evidence type="ECO:0000256" key="2">
    <source>
        <dbReference type="ARBA" id="ARBA00022448"/>
    </source>
</evidence>
<reference evidence="14" key="1">
    <citation type="submission" date="2020-01" db="EMBL/GenBank/DDBJ databases">
        <title>Phosphoaccumulans saitamaens gen. nov., sp. nov., a polyphosphate accumulating bacterium isolated from surface river water.</title>
        <authorList>
            <person name="Watanabe K."/>
            <person name="Suda W."/>
        </authorList>
    </citation>
    <scope>NUCLEOTIDE SEQUENCE [LARGE SCALE GENOMIC DNA]</scope>
    <source>
        <strain evidence="14">ICHIAU1</strain>
    </source>
</reference>
<keyword evidence="7 10" id="KW-1133">Transmembrane helix</keyword>
<dbReference type="Pfam" id="PF02080">
    <property type="entry name" value="TrkA_C"/>
    <property type="match status" value="1"/>
</dbReference>
<dbReference type="GO" id="GO:0006813">
    <property type="term" value="P:potassium ion transport"/>
    <property type="evidence" value="ECO:0007669"/>
    <property type="project" value="UniProtKB-KW"/>
</dbReference>
<dbReference type="AlphaFoldDB" id="A0A7R6QV91"/>
<feature type="transmembrane region" description="Helical" evidence="10">
    <location>
        <begin position="137"/>
        <end position="160"/>
    </location>
</feature>
<evidence type="ECO:0000313" key="13">
    <source>
        <dbReference type="EMBL" id="BBU67952.1"/>
    </source>
</evidence>
<keyword evidence="3" id="KW-0050">Antiport</keyword>
<dbReference type="EMBL" id="AP022345">
    <property type="protein sequence ID" value="BBU67952.1"/>
    <property type="molecule type" value="Genomic_DNA"/>
</dbReference>
<dbReference type="InterPro" id="IPR036721">
    <property type="entry name" value="RCK_C_sf"/>
</dbReference>
<organism evidence="13 14">
    <name type="scientific">Fluviibacter phosphoraccumulans</name>
    <dbReference type="NCBI Taxonomy" id="1751046"/>
    <lineage>
        <taxon>Bacteria</taxon>
        <taxon>Pseudomonadati</taxon>
        <taxon>Pseudomonadota</taxon>
        <taxon>Betaproteobacteria</taxon>
        <taxon>Rhodocyclales</taxon>
        <taxon>Fluviibacteraceae</taxon>
        <taxon>Fluviibacter</taxon>
    </lineage>
</organism>
<feature type="transmembrane region" description="Helical" evidence="10">
    <location>
        <begin position="77"/>
        <end position="100"/>
    </location>
</feature>
<dbReference type="SUPFAM" id="SSF116726">
    <property type="entry name" value="TrkA C-terminal domain-like"/>
    <property type="match status" value="1"/>
</dbReference>
<feature type="transmembrane region" description="Helical" evidence="10">
    <location>
        <begin position="208"/>
        <end position="241"/>
    </location>
</feature>
<dbReference type="GO" id="GO:0008324">
    <property type="term" value="F:monoatomic cation transmembrane transporter activity"/>
    <property type="evidence" value="ECO:0007669"/>
    <property type="project" value="InterPro"/>
</dbReference>
<evidence type="ECO:0000256" key="5">
    <source>
        <dbReference type="ARBA" id="ARBA00022692"/>
    </source>
</evidence>
<evidence type="ECO:0000259" key="11">
    <source>
        <dbReference type="PROSITE" id="PS51201"/>
    </source>
</evidence>
<evidence type="ECO:0000313" key="14">
    <source>
        <dbReference type="Proteomes" id="UP000463961"/>
    </source>
</evidence>
<dbReference type="InterPro" id="IPR006037">
    <property type="entry name" value="RCK_C"/>
</dbReference>
<feature type="transmembrane region" description="Helical" evidence="10">
    <location>
        <begin position="261"/>
        <end position="279"/>
    </location>
</feature>
<dbReference type="PANTHER" id="PTHR46157:SF4">
    <property type="entry name" value="K(+) EFFLUX ANTIPORTER 3, CHLOROPLASTIC"/>
    <property type="match status" value="1"/>
</dbReference>
<dbReference type="GO" id="GO:1902600">
    <property type="term" value="P:proton transmembrane transport"/>
    <property type="evidence" value="ECO:0007669"/>
    <property type="project" value="InterPro"/>
</dbReference>
<dbReference type="PROSITE" id="PS51201">
    <property type="entry name" value="RCK_N"/>
    <property type="match status" value="1"/>
</dbReference>
<feature type="transmembrane region" description="Helical" evidence="10">
    <location>
        <begin position="21"/>
        <end position="39"/>
    </location>
</feature>